<feature type="coiled-coil region" evidence="2">
    <location>
        <begin position="198"/>
        <end position="359"/>
    </location>
</feature>
<keyword evidence="4" id="KW-0812">Transmembrane</keyword>
<feature type="compositionally biased region" description="Basic and acidic residues" evidence="3">
    <location>
        <begin position="583"/>
        <end position="599"/>
    </location>
</feature>
<dbReference type="Gramene" id="PHT79354">
    <property type="protein sequence ID" value="PHT79354"/>
    <property type="gene ID" value="T459_17406"/>
</dbReference>
<sequence>MVRNNRDIRPIIFKFGVALAISLGGILFTFFRTKKIKPSNSGGKKGELQNDDQTKPASGNSVSEFPWRFENVPVPKSIIESSINGLSANCRSDEDRDDLLLPEFNELVKDFGSSPKASFSPCKDVETPLQDADSSKENKIVGRDVREQEIENLNNIVKTLKERERTREIQLLEYYGHKEQVKAIAELQNRLRINNVEAKHLGLKIESLKAEKMRLEAQVAESARVVSELEAAKLKIKQLKEKRRLGADRNKEQLLSLKERVLKLEDKEKNPVETESDVQLKLQKLNDLSIEANELRKSNQRLKEENSTLAGRLESVQMIAITALGNDETEVLKELRKQNEDLVKQNEDLVKEVEQLQAGRFSDAEELVYLRWVNACLRYELRNYQPVPGKTTARDLSKTLSPKSENKAKQLILEYADKEGQGDRGIHDLDIDSDWLSSQPSHLTDSGELYDTSIDNSSGHKSDASNKHKFFGKLMKLIRGKNHHHSQSPPEMVHSTEDDAVRRSSYSSEYNSDTAVTDTGASRRQSRSRTPSQGSSKQTVDFHSFYQGSRSDKGESKNSLAHKRRYSDVGSLDYISNNLAESSQEKRNTHDPENVQKSELAKYAEVLKGSRSKAPVRKRSASVSFF</sequence>
<keyword evidence="6" id="KW-1185">Reference proteome</keyword>
<feature type="transmembrane region" description="Helical" evidence="4">
    <location>
        <begin position="12"/>
        <end position="31"/>
    </location>
</feature>
<dbReference type="KEGG" id="cann:107876101"/>
<feature type="compositionally biased region" description="Polar residues" evidence="3">
    <location>
        <begin position="504"/>
        <end position="520"/>
    </location>
</feature>
<dbReference type="GO" id="GO:0072699">
    <property type="term" value="P:protein localization to cortical microtubule cytoskeleton"/>
    <property type="evidence" value="ECO:0000318"/>
    <property type="project" value="GO_Central"/>
</dbReference>
<dbReference type="PANTHER" id="PTHR31342">
    <property type="entry name" value="PROTEIN CHUP1, CHLOROPLASTIC"/>
    <property type="match status" value="1"/>
</dbReference>
<dbReference type="OrthoDB" id="1870283at2759"/>
<evidence type="ECO:0000256" key="3">
    <source>
        <dbReference type="SAM" id="MobiDB-lite"/>
    </source>
</evidence>
<dbReference type="OMA" id="HRCADVE"/>
<evidence type="ECO:0008006" key="7">
    <source>
        <dbReference type="Google" id="ProtNLM"/>
    </source>
</evidence>
<evidence type="ECO:0000313" key="6">
    <source>
        <dbReference type="Proteomes" id="UP000222542"/>
    </source>
</evidence>
<feature type="region of interest" description="Disordered" evidence="3">
    <location>
        <begin position="447"/>
        <end position="466"/>
    </location>
</feature>
<reference evidence="5 6" key="1">
    <citation type="journal article" date="2014" name="Nat. Genet.">
        <title>Genome sequence of the hot pepper provides insights into the evolution of pungency in Capsicum species.</title>
        <authorList>
            <person name="Kim S."/>
            <person name="Park M."/>
            <person name="Yeom S.I."/>
            <person name="Kim Y.M."/>
            <person name="Lee J.M."/>
            <person name="Lee H.A."/>
            <person name="Seo E."/>
            <person name="Choi J."/>
            <person name="Cheong K."/>
            <person name="Kim K.T."/>
            <person name="Jung K."/>
            <person name="Lee G.W."/>
            <person name="Oh S.K."/>
            <person name="Bae C."/>
            <person name="Kim S.B."/>
            <person name="Lee H.Y."/>
            <person name="Kim S.Y."/>
            <person name="Kim M.S."/>
            <person name="Kang B.C."/>
            <person name="Jo Y.D."/>
            <person name="Yang H.B."/>
            <person name="Jeong H.J."/>
            <person name="Kang W.H."/>
            <person name="Kwon J.K."/>
            <person name="Shin C."/>
            <person name="Lim J.Y."/>
            <person name="Park J.H."/>
            <person name="Huh J.H."/>
            <person name="Kim J.S."/>
            <person name="Kim B.D."/>
            <person name="Cohen O."/>
            <person name="Paran I."/>
            <person name="Suh M.C."/>
            <person name="Lee S.B."/>
            <person name="Kim Y.K."/>
            <person name="Shin Y."/>
            <person name="Noh S.J."/>
            <person name="Park J."/>
            <person name="Seo Y.S."/>
            <person name="Kwon S.Y."/>
            <person name="Kim H.A."/>
            <person name="Park J.M."/>
            <person name="Kim H.J."/>
            <person name="Choi S.B."/>
            <person name="Bosland P.W."/>
            <person name="Reeves G."/>
            <person name="Jo S.H."/>
            <person name="Lee B.W."/>
            <person name="Cho H.T."/>
            <person name="Choi H.S."/>
            <person name="Lee M.S."/>
            <person name="Yu Y."/>
            <person name="Do Choi Y."/>
            <person name="Park B.S."/>
            <person name="van Deynze A."/>
            <person name="Ashrafi H."/>
            <person name="Hill T."/>
            <person name="Kim W.T."/>
            <person name="Pai H.S."/>
            <person name="Ahn H.K."/>
            <person name="Yeam I."/>
            <person name="Giovannoni J.J."/>
            <person name="Rose J.K."/>
            <person name="Sorensen I."/>
            <person name="Lee S.J."/>
            <person name="Kim R.W."/>
            <person name="Choi I.Y."/>
            <person name="Choi B.S."/>
            <person name="Lim J.S."/>
            <person name="Lee Y.H."/>
            <person name="Choi D."/>
        </authorList>
    </citation>
    <scope>NUCLEOTIDE SEQUENCE [LARGE SCALE GENOMIC DNA]</scope>
    <source>
        <strain evidence="6">cv. CM334</strain>
    </source>
</reference>
<evidence type="ECO:0000256" key="2">
    <source>
        <dbReference type="SAM" id="Coils"/>
    </source>
</evidence>
<feature type="region of interest" description="Disordered" evidence="3">
    <location>
        <begin position="481"/>
        <end position="564"/>
    </location>
</feature>
<evidence type="ECO:0000256" key="4">
    <source>
        <dbReference type="SAM" id="Phobius"/>
    </source>
</evidence>
<comment type="caution">
    <text evidence="5">The sequence shown here is derived from an EMBL/GenBank/DDBJ whole genome shotgun (WGS) entry which is preliminary data.</text>
</comment>
<feature type="region of interest" description="Disordered" evidence="3">
    <location>
        <begin position="38"/>
        <end position="64"/>
    </location>
</feature>
<evidence type="ECO:0000256" key="1">
    <source>
        <dbReference type="ARBA" id="ARBA00023054"/>
    </source>
</evidence>
<feature type="compositionally biased region" description="Basic and acidic residues" evidence="3">
    <location>
        <begin position="44"/>
        <end position="54"/>
    </location>
</feature>
<dbReference type="SMR" id="A0A1U8HDS4"/>
<dbReference type="EMBL" id="AYRZ02000006">
    <property type="protein sequence ID" value="PHT79354.1"/>
    <property type="molecule type" value="Genomic_DNA"/>
</dbReference>
<feature type="compositionally biased region" description="Polar residues" evidence="3">
    <location>
        <begin position="537"/>
        <end position="549"/>
    </location>
</feature>
<name>A0A1U8HDS4_CAPAN</name>
<gene>
    <name evidence="5" type="ORF">T459_17406</name>
</gene>
<evidence type="ECO:0000313" key="5">
    <source>
        <dbReference type="EMBL" id="PHT79354.1"/>
    </source>
</evidence>
<keyword evidence="1 2" id="KW-0175">Coiled coil</keyword>
<dbReference type="AlphaFoldDB" id="A0A1U8HDS4"/>
<dbReference type="STRING" id="4072.A0A1U8HDS4"/>
<accession>A0A1U8HDS4</accession>
<dbReference type="PANTHER" id="PTHR31342:SF4">
    <property type="entry name" value="ACTIN BINDING PROTEIN FAMILY"/>
    <property type="match status" value="1"/>
</dbReference>
<protein>
    <recommendedName>
        <fullName evidence="7">Protein CHUP1, chloroplastic</fullName>
    </recommendedName>
</protein>
<reference evidence="5 6" key="2">
    <citation type="journal article" date="2017" name="Genome Biol.">
        <title>New reference genome sequences of hot pepper reveal the massive evolution of plant disease-resistance genes by retroduplication.</title>
        <authorList>
            <person name="Kim S."/>
            <person name="Park J."/>
            <person name="Yeom S.I."/>
            <person name="Kim Y.M."/>
            <person name="Seo E."/>
            <person name="Kim K.T."/>
            <person name="Kim M.S."/>
            <person name="Lee J.M."/>
            <person name="Cheong K."/>
            <person name="Shin H.S."/>
            <person name="Kim S.B."/>
            <person name="Han K."/>
            <person name="Lee J."/>
            <person name="Park M."/>
            <person name="Lee H.A."/>
            <person name="Lee H.Y."/>
            <person name="Lee Y."/>
            <person name="Oh S."/>
            <person name="Lee J.H."/>
            <person name="Choi E."/>
            <person name="Choi E."/>
            <person name="Lee S.E."/>
            <person name="Jeon J."/>
            <person name="Kim H."/>
            <person name="Choi G."/>
            <person name="Song H."/>
            <person name="Lee J."/>
            <person name="Lee S.C."/>
            <person name="Kwon J.K."/>
            <person name="Lee H.Y."/>
            <person name="Koo N."/>
            <person name="Hong Y."/>
            <person name="Kim R.W."/>
            <person name="Kang W.H."/>
            <person name="Huh J.H."/>
            <person name="Kang B.C."/>
            <person name="Yang T.J."/>
            <person name="Lee Y.H."/>
            <person name="Bennetzen J.L."/>
            <person name="Choi D."/>
        </authorList>
    </citation>
    <scope>NUCLEOTIDE SEQUENCE [LARGE SCALE GENOMIC DNA]</scope>
    <source>
        <strain evidence="6">cv. CM334</strain>
    </source>
</reference>
<proteinExistence type="predicted"/>
<dbReference type="GO" id="GO:0055028">
    <property type="term" value="C:cortical microtubule"/>
    <property type="evidence" value="ECO:0000318"/>
    <property type="project" value="GO_Central"/>
</dbReference>
<keyword evidence="4" id="KW-0472">Membrane</keyword>
<organism evidence="5 6">
    <name type="scientific">Capsicum annuum</name>
    <name type="common">Capsicum pepper</name>
    <dbReference type="NCBI Taxonomy" id="4072"/>
    <lineage>
        <taxon>Eukaryota</taxon>
        <taxon>Viridiplantae</taxon>
        <taxon>Streptophyta</taxon>
        <taxon>Embryophyta</taxon>
        <taxon>Tracheophyta</taxon>
        <taxon>Spermatophyta</taxon>
        <taxon>Magnoliopsida</taxon>
        <taxon>eudicotyledons</taxon>
        <taxon>Gunneridae</taxon>
        <taxon>Pentapetalae</taxon>
        <taxon>asterids</taxon>
        <taxon>lamiids</taxon>
        <taxon>Solanales</taxon>
        <taxon>Solanaceae</taxon>
        <taxon>Solanoideae</taxon>
        <taxon>Capsiceae</taxon>
        <taxon>Capsicum</taxon>
    </lineage>
</organism>
<feature type="region of interest" description="Disordered" evidence="3">
    <location>
        <begin position="577"/>
        <end position="599"/>
    </location>
</feature>
<keyword evidence="4" id="KW-1133">Transmembrane helix</keyword>
<dbReference type="InterPro" id="IPR040265">
    <property type="entry name" value="CHUP1/IPGA1-like"/>
</dbReference>
<dbReference type="Proteomes" id="UP000222542">
    <property type="component" value="Unassembled WGS sequence"/>
</dbReference>